<name>A0A5A7Q5C2_STRAF</name>
<dbReference type="OrthoDB" id="272703at2759"/>
<organism evidence="4 5">
    <name type="scientific">Striga asiatica</name>
    <name type="common">Asiatic witchweed</name>
    <name type="synonym">Buchnera asiatica</name>
    <dbReference type="NCBI Taxonomy" id="4170"/>
    <lineage>
        <taxon>Eukaryota</taxon>
        <taxon>Viridiplantae</taxon>
        <taxon>Streptophyta</taxon>
        <taxon>Embryophyta</taxon>
        <taxon>Tracheophyta</taxon>
        <taxon>Spermatophyta</taxon>
        <taxon>Magnoliopsida</taxon>
        <taxon>eudicotyledons</taxon>
        <taxon>Gunneridae</taxon>
        <taxon>Pentapetalae</taxon>
        <taxon>asterids</taxon>
        <taxon>lamiids</taxon>
        <taxon>Lamiales</taxon>
        <taxon>Orobanchaceae</taxon>
        <taxon>Buchnereae</taxon>
        <taxon>Striga</taxon>
    </lineage>
</organism>
<dbReference type="InterPro" id="IPR003954">
    <property type="entry name" value="RRM_euk-type"/>
</dbReference>
<dbReference type="AlphaFoldDB" id="A0A5A7Q5C2"/>
<feature type="domain" description="RRM" evidence="3">
    <location>
        <begin position="169"/>
        <end position="248"/>
    </location>
</feature>
<feature type="domain" description="RRM" evidence="3">
    <location>
        <begin position="74"/>
        <end position="151"/>
    </location>
</feature>
<dbReference type="PANTHER" id="PTHR48025">
    <property type="entry name" value="OS02G0815200 PROTEIN"/>
    <property type="match status" value="1"/>
</dbReference>
<dbReference type="SUPFAM" id="SSF54928">
    <property type="entry name" value="RNA-binding domain, RBD"/>
    <property type="match status" value="2"/>
</dbReference>
<accession>A0A5A7Q5C2</accession>
<dbReference type="GO" id="GO:0009535">
    <property type="term" value="C:chloroplast thylakoid membrane"/>
    <property type="evidence" value="ECO:0007669"/>
    <property type="project" value="TreeGrafter"/>
</dbReference>
<reference evidence="5" key="1">
    <citation type="journal article" date="2019" name="Curr. Biol.">
        <title>Genome Sequence of Striga asiatica Provides Insight into the Evolution of Plant Parasitism.</title>
        <authorList>
            <person name="Yoshida S."/>
            <person name="Kim S."/>
            <person name="Wafula E.K."/>
            <person name="Tanskanen J."/>
            <person name="Kim Y.M."/>
            <person name="Honaas L."/>
            <person name="Yang Z."/>
            <person name="Spallek T."/>
            <person name="Conn C.E."/>
            <person name="Ichihashi Y."/>
            <person name="Cheong K."/>
            <person name="Cui S."/>
            <person name="Der J.P."/>
            <person name="Gundlach H."/>
            <person name="Jiao Y."/>
            <person name="Hori C."/>
            <person name="Ishida J.K."/>
            <person name="Kasahara H."/>
            <person name="Kiba T."/>
            <person name="Kim M.S."/>
            <person name="Koo N."/>
            <person name="Laohavisit A."/>
            <person name="Lee Y.H."/>
            <person name="Lumba S."/>
            <person name="McCourt P."/>
            <person name="Mortimer J.C."/>
            <person name="Mutuku J.M."/>
            <person name="Nomura T."/>
            <person name="Sasaki-Sekimoto Y."/>
            <person name="Seto Y."/>
            <person name="Wang Y."/>
            <person name="Wakatake T."/>
            <person name="Sakakibara H."/>
            <person name="Demura T."/>
            <person name="Yamaguchi S."/>
            <person name="Yoneyama K."/>
            <person name="Manabe R.I."/>
            <person name="Nelson D.C."/>
            <person name="Schulman A.H."/>
            <person name="Timko M.P."/>
            <person name="dePamphilis C.W."/>
            <person name="Choi D."/>
            <person name="Shirasu K."/>
        </authorList>
    </citation>
    <scope>NUCLEOTIDE SEQUENCE [LARGE SCALE GENOMIC DNA]</scope>
    <source>
        <strain evidence="5">cv. UVA1</strain>
    </source>
</reference>
<dbReference type="SMART" id="SM00360">
    <property type="entry name" value="RRM"/>
    <property type="match status" value="2"/>
</dbReference>
<dbReference type="PROSITE" id="PS50102">
    <property type="entry name" value="RRM"/>
    <property type="match status" value="2"/>
</dbReference>
<comment type="caution">
    <text evidence="4">The sequence shown here is derived from an EMBL/GenBank/DDBJ whole genome shotgun (WGS) entry which is preliminary data.</text>
</comment>
<dbReference type="EMBL" id="BKCP01005849">
    <property type="protein sequence ID" value="GER40254.1"/>
    <property type="molecule type" value="Genomic_DNA"/>
</dbReference>
<dbReference type="CDD" id="cd00590">
    <property type="entry name" value="RRM_SF"/>
    <property type="match status" value="2"/>
</dbReference>
<keyword evidence="5" id="KW-1185">Reference proteome</keyword>
<dbReference type="InterPro" id="IPR012677">
    <property type="entry name" value="Nucleotide-bd_a/b_plait_sf"/>
</dbReference>
<proteinExistence type="predicted"/>
<evidence type="ECO:0000259" key="3">
    <source>
        <dbReference type="PROSITE" id="PS50102"/>
    </source>
</evidence>
<dbReference type="InterPro" id="IPR035979">
    <property type="entry name" value="RBD_domain_sf"/>
</dbReference>
<dbReference type="InterPro" id="IPR050502">
    <property type="entry name" value="Euk_RNA-bind_prot"/>
</dbReference>
<dbReference type="Proteomes" id="UP000325081">
    <property type="component" value="Unassembled WGS sequence"/>
</dbReference>
<protein>
    <submittedName>
        <fullName evidence="4">RNA-binding (RRM/RBD/RNP motifs) family protein</fullName>
    </submittedName>
</protein>
<dbReference type="SMART" id="SM00361">
    <property type="entry name" value="RRM_1"/>
    <property type="match status" value="2"/>
</dbReference>
<dbReference type="GO" id="GO:0003729">
    <property type="term" value="F:mRNA binding"/>
    <property type="evidence" value="ECO:0007669"/>
    <property type="project" value="TreeGrafter"/>
</dbReference>
<evidence type="ECO:0000313" key="5">
    <source>
        <dbReference type="Proteomes" id="UP000325081"/>
    </source>
</evidence>
<gene>
    <name evidence="4" type="ORF">STAS_16909</name>
</gene>
<evidence type="ECO:0000256" key="2">
    <source>
        <dbReference type="PROSITE-ProRule" id="PRU00176"/>
    </source>
</evidence>
<dbReference type="Pfam" id="PF00076">
    <property type="entry name" value="RRM_1"/>
    <property type="match status" value="2"/>
</dbReference>
<dbReference type="Gene3D" id="3.30.70.330">
    <property type="match status" value="2"/>
</dbReference>
<keyword evidence="1 2" id="KW-0694">RNA-binding</keyword>
<evidence type="ECO:0000256" key="1">
    <source>
        <dbReference type="ARBA" id="ARBA00022884"/>
    </source>
</evidence>
<sequence length="273" mass="30831">MAACRLVQFRTTIPASSHTHHHFLPLNPCLLPLNTKPRIPRLRLYLVQPQSQAQAQPIVPSEENIAEEDEFSKTRLLVQNVPWTCTVDDIRPLFEKYGTVVDIEFSMYNKSRNRGLAFVSMASQEEAAAAFNNLDSTEFEGRVLKLNWAKLKKKKPKTPPPQSKPLPVHNLFVANLPFEASSHELKDFFNANNANVVFAEIIYHDNPRRPAGYGFVSFNSKADADAALNAFQGKEFMGRPIRVAQSKRFLRQGTKAAIESERVALESLMPNEI</sequence>
<dbReference type="PANTHER" id="PTHR48025:SF17">
    <property type="entry name" value="28 KDA RIBONUCLEOPROTEIN, CHLOROPLASTIC"/>
    <property type="match status" value="1"/>
</dbReference>
<evidence type="ECO:0000313" key="4">
    <source>
        <dbReference type="EMBL" id="GER40254.1"/>
    </source>
</evidence>
<dbReference type="InterPro" id="IPR000504">
    <property type="entry name" value="RRM_dom"/>
</dbReference>
<dbReference type="GO" id="GO:1901259">
    <property type="term" value="P:chloroplast rRNA processing"/>
    <property type="evidence" value="ECO:0007669"/>
    <property type="project" value="TreeGrafter"/>
</dbReference>